<evidence type="ECO:0000256" key="2">
    <source>
        <dbReference type="SAM" id="SignalP"/>
    </source>
</evidence>
<feature type="compositionally biased region" description="Low complexity" evidence="1">
    <location>
        <begin position="32"/>
        <end position="80"/>
    </location>
</feature>
<accession>A0A9X7Z8X7</accession>
<protein>
    <submittedName>
        <fullName evidence="4">PQQ-binding-like beta-propeller repeat protein</fullName>
    </submittedName>
</protein>
<gene>
    <name evidence="4" type="ORF">JZ786_08050</name>
</gene>
<dbReference type="KEGG" id="afx:JZ786_08050"/>
<feature type="signal peptide" evidence="2">
    <location>
        <begin position="1"/>
        <end position="27"/>
    </location>
</feature>
<dbReference type="PANTHER" id="PTHR47197:SF3">
    <property type="entry name" value="DIHYDRO-HEME D1 DEHYDROGENASE"/>
    <property type="match status" value="1"/>
</dbReference>
<reference evidence="4 5" key="1">
    <citation type="submission" date="2021-02" db="EMBL/GenBank/DDBJ databases">
        <title>Alicyclobacillus curvatus sp. nov. and Alicyclobacillus mengziensis sp. nov., two acidophilic bacteria isolated from acid mine drainage.</title>
        <authorList>
            <person name="Huang Y."/>
        </authorList>
    </citation>
    <scope>NUCLEOTIDE SEQUENCE [LARGE SCALE GENOMIC DNA]</scope>
    <source>
        <strain evidence="4 5">S30H14</strain>
    </source>
</reference>
<dbReference type="InterPro" id="IPR051200">
    <property type="entry name" value="Host-pathogen_enzymatic-act"/>
</dbReference>
<dbReference type="PANTHER" id="PTHR47197">
    <property type="entry name" value="PROTEIN NIRF"/>
    <property type="match status" value="1"/>
</dbReference>
<dbReference type="Proteomes" id="UP000663505">
    <property type="component" value="Chromosome"/>
</dbReference>
<dbReference type="Gene3D" id="2.130.10.10">
    <property type="entry name" value="YVTN repeat-like/Quinoprotein amine dehydrogenase"/>
    <property type="match status" value="2"/>
</dbReference>
<evidence type="ECO:0000313" key="5">
    <source>
        <dbReference type="Proteomes" id="UP000663505"/>
    </source>
</evidence>
<evidence type="ECO:0000259" key="3">
    <source>
        <dbReference type="Pfam" id="PF13360"/>
    </source>
</evidence>
<keyword evidence="2" id="KW-0732">Signal</keyword>
<dbReference type="InterPro" id="IPR002372">
    <property type="entry name" value="PQQ_rpt_dom"/>
</dbReference>
<dbReference type="SUPFAM" id="SSF50969">
    <property type="entry name" value="YVTN repeat-like/Quinoprotein amine dehydrogenase"/>
    <property type="match status" value="1"/>
</dbReference>
<dbReference type="RefSeq" id="WP_206658200.1">
    <property type="nucleotide sequence ID" value="NZ_CP071182.1"/>
</dbReference>
<name>A0A9X7Z8X7_9BACL</name>
<dbReference type="InterPro" id="IPR015943">
    <property type="entry name" value="WD40/YVTN_repeat-like_dom_sf"/>
</dbReference>
<keyword evidence="5" id="KW-1185">Reference proteome</keyword>
<dbReference type="InterPro" id="IPR011044">
    <property type="entry name" value="Quino_amine_DH_bsu"/>
</dbReference>
<dbReference type="AlphaFoldDB" id="A0A9X7Z8X7"/>
<organism evidence="4 5">
    <name type="scientific">Alicyclobacillus mengziensis</name>
    <dbReference type="NCBI Taxonomy" id="2931921"/>
    <lineage>
        <taxon>Bacteria</taxon>
        <taxon>Bacillati</taxon>
        <taxon>Bacillota</taxon>
        <taxon>Bacilli</taxon>
        <taxon>Bacillales</taxon>
        <taxon>Alicyclobacillaceae</taxon>
        <taxon>Alicyclobacillus</taxon>
    </lineage>
</organism>
<feature type="chain" id="PRO_5040772772" evidence="2">
    <location>
        <begin position="28"/>
        <end position="396"/>
    </location>
</feature>
<sequence>MNKRWLHGLIPAVLAAVTLTGCNTASAATPANSMSKSSNMQGSSNTTNSSAGMGSGNSAAMGSTASTMSNTTASSNSSMGKSQAPIAKLHTSDILVGAAASAPMGPGNGEFLMASVGQGKLIRIPLASGANGFKVAISGNTAYVPTLQGQTYVVNLQSHMITGQFATPSGARIANLGNNGRLLVITGAKSVTAYSLPSHTMAWQLKAGGNALAIAGRTAYLSGNSMGHTDIIDLASGKVTGTIPVGHIEDSVYDRQTHTLWLADWTNGDMTVVNTQNDKVVATIHRAEGGGFSMQNMMSSTGGFMQVTVGPNGKYVYAASFSGNIMVYNAKTNTFAKDITVGTTAKLSGIAIDPSDKYIYTTVENKQETVAVSVATGKAVWTLPGVMANRWTVIHD</sequence>
<feature type="domain" description="Pyrrolo-quinoline quinone repeat" evidence="3">
    <location>
        <begin position="132"/>
        <end position="382"/>
    </location>
</feature>
<feature type="region of interest" description="Disordered" evidence="1">
    <location>
        <begin position="27"/>
        <end position="83"/>
    </location>
</feature>
<proteinExistence type="predicted"/>
<dbReference type="EMBL" id="CP071182">
    <property type="protein sequence ID" value="QSO48888.1"/>
    <property type="molecule type" value="Genomic_DNA"/>
</dbReference>
<evidence type="ECO:0000256" key="1">
    <source>
        <dbReference type="SAM" id="MobiDB-lite"/>
    </source>
</evidence>
<dbReference type="PROSITE" id="PS51257">
    <property type="entry name" value="PROKAR_LIPOPROTEIN"/>
    <property type="match status" value="1"/>
</dbReference>
<dbReference type="Pfam" id="PF13360">
    <property type="entry name" value="PQQ_2"/>
    <property type="match status" value="1"/>
</dbReference>
<evidence type="ECO:0000313" key="4">
    <source>
        <dbReference type="EMBL" id="QSO48888.1"/>
    </source>
</evidence>